<accession>A0A173Y9N6</accession>
<name>A0A173Y9N6_9FIRM</name>
<dbReference type="Proteomes" id="UP000095645">
    <property type="component" value="Unassembled WGS sequence"/>
</dbReference>
<evidence type="ECO:0000313" key="4">
    <source>
        <dbReference type="EMBL" id="RGV64629.1"/>
    </source>
</evidence>
<feature type="region of interest" description="Disordered" evidence="1">
    <location>
        <begin position="130"/>
        <end position="166"/>
    </location>
</feature>
<sequence length="166" mass="18890">MDEKEVSEMQEEMMTVLVVEPMKAPYVKNIPNELEDLQQAVGGDIEMTYPFDDKVGILLNGNGKFEGLPLNRALYDDRGQVYDAIAGTFLVVGLTEDDFTSLTPEQIEKFKEKYQSPEIFTLFNGELHVMKMPPEEAKEQKEKQKKDAQQKNPAKGKKKNRSGESR</sequence>
<dbReference type="InterPro" id="IPR024559">
    <property type="entry name" value="DUF3846"/>
</dbReference>
<dbReference type="EMBL" id="CYZP01000004">
    <property type="protein sequence ID" value="CUN60373.1"/>
    <property type="molecule type" value="Genomic_DNA"/>
</dbReference>
<gene>
    <name evidence="4" type="ORF">DWW07_07225</name>
    <name evidence="3" type="ORF">ERS852476_00574</name>
</gene>
<organism evidence="3 5">
    <name type="scientific">Blautia obeum</name>
    <dbReference type="NCBI Taxonomy" id="40520"/>
    <lineage>
        <taxon>Bacteria</taxon>
        <taxon>Bacillati</taxon>
        <taxon>Bacillota</taxon>
        <taxon>Clostridia</taxon>
        <taxon>Lachnospirales</taxon>
        <taxon>Lachnospiraceae</taxon>
        <taxon>Blautia</taxon>
    </lineage>
</organism>
<reference evidence="4 6" key="2">
    <citation type="submission" date="2018-08" db="EMBL/GenBank/DDBJ databases">
        <title>A genome reference for cultivated species of the human gut microbiota.</title>
        <authorList>
            <person name="Zou Y."/>
            <person name="Xue W."/>
            <person name="Luo G."/>
        </authorList>
    </citation>
    <scope>NUCLEOTIDE SEQUENCE [LARGE SCALE GENOMIC DNA]</scope>
    <source>
        <strain evidence="4 6">AF14-23</strain>
    </source>
</reference>
<dbReference type="AlphaFoldDB" id="A0A173Y9N6"/>
<evidence type="ECO:0000313" key="3">
    <source>
        <dbReference type="EMBL" id="CUN60373.1"/>
    </source>
</evidence>
<evidence type="ECO:0000259" key="2">
    <source>
        <dbReference type="Pfam" id="PF12957"/>
    </source>
</evidence>
<feature type="domain" description="DUF3846" evidence="2">
    <location>
        <begin position="14"/>
        <end position="114"/>
    </location>
</feature>
<dbReference type="Pfam" id="PF12957">
    <property type="entry name" value="DUF3846"/>
    <property type="match status" value="1"/>
</dbReference>
<evidence type="ECO:0000256" key="1">
    <source>
        <dbReference type="SAM" id="MobiDB-lite"/>
    </source>
</evidence>
<dbReference type="RefSeq" id="WP_015533396.1">
    <property type="nucleotide sequence ID" value="NZ_CYZP01000004.1"/>
</dbReference>
<evidence type="ECO:0000313" key="6">
    <source>
        <dbReference type="Proteomes" id="UP000265828"/>
    </source>
</evidence>
<protein>
    <submittedName>
        <fullName evidence="4">DUF3846 domain-containing protein</fullName>
    </submittedName>
    <submittedName>
        <fullName evidence="3">Domain of uncharacterized function (DUF3846)</fullName>
    </submittedName>
</protein>
<proteinExistence type="predicted"/>
<feature type="compositionally biased region" description="Basic and acidic residues" evidence="1">
    <location>
        <begin position="133"/>
        <end position="149"/>
    </location>
</feature>
<evidence type="ECO:0000313" key="5">
    <source>
        <dbReference type="Proteomes" id="UP000095645"/>
    </source>
</evidence>
<dbReference type="Proteomes" id="UP000265828">
    <property type="component" value="Unassembled WGS sequence"/>
</dbReference>
<dbReference type="EMBL" id="QRZI01000004">
    <property type="protein sequence ID" value="RGV64629.1"/>
    <property type="molecule type" value="Genomic_DNA"/>
</dbReference>
<reference evidence="3 5" key="1">
    <citation type="submission" date="2015-09" db="EMBL/GenBank/DDBJ databases">
        <authorList>
            <consortium name="Pathogen Informatics"/>
        </authorList>
    </citation>
    <scope>NUCLEOTIDE SEQUENCE [LARGE SCALE GENOMIC DNA]</scope>
    <source>
        <strain evidence="3 5">2789STDY5834861</strain>
    </source>
</reference>